<dbReference type="InterPro" id="IPR003796">
    <property type="entry name" value="RNR_NrdR-like"/>
</dbReference>
<dbReference type="GO" id="GO:0045892">
    <property type="term" value="P:negative regulation of DNA-templated transcription"/>
    <property type="evidence" value="ECO:0007669"/>
    <property type="project" value="UniProtKB-UniRule"/>
</dbReference>
<gene>
    <name evidence="8 10" type="primary">nrdR</name>
    <name evidence="10" type="ORF">Pla108_10000</name>
</gene>
<keyword evidence="4 8" id="KW-0067">ATP-binding</keyword>
<dbReference type="GO" id="GO:0005524">
    <property type="term" value="F:ATP binding"/>
    <property type="evidence" value="ECO:0007669"/>
    <property type="project" value="UniProtKB-UniRule"/>
</dbReference>
<dbReference type="EMBL" id="SJPR01000001">
    <property type="protein sequence ID" value="TWU00057.1"/>
    <property type="molecule type" value="Genomic_DNA"/>
</dbReference>
<proteinExistence type="inferred from homology"/>
<keyword evidence="1 8" id="KW-0678">Repressor</keyword>
<evidence type="ECO:0000256" key="1">
    <source>
        <dbReference type="ARBA" id="ARBA00022491"/>
    </source>
</evidence>
<dbReference type="Pfam" id="PF03477">
    <property type="entry name" value="ATP-cone"/>
    <property type="match status" value="1"/>
</dbReference>
<evidence type="ECO:0000256" key="2">
    <source>
        <dbReference type="ARBA" id="ARBA00022741"/>
    </source>
</evidence>
<accession>A0A5C6AKS6</accession>
<dbReference type="Proteomes" id="UP000317421">
    <property type="component" value="Unassembled WGS sequence"/>
</dbReference>
<dbReference type="InterPro" id="IPR005144">
    <property type="entry name" value="ATP-cone_dom"/>
</dbReference>
<keyword evidence="8" id="KW-0862">Zinc</keyword>
<keyword evidence="11" id="KW-1185">Reference proteome</keyword>
<sequence>MRCPYCRKDNDKVIDSRASQDGLAIRRRRECVACGRRYTTYERAEETPIKVIKRDGSRAPFDRDKILRGLERACWKRPISTRQIETTVAAIENDVYQSYETEIESPELGQLVMEHLRELDQVAFVRFASVYRQFKSAQDFVEELRPFLENGKRKPPRL</sequence>
<feature type="domain" description="ATP-cone" evidence="9">
    <location>
        <begin position="49"/>
        <end position="139"/>
    </location>
</feature>
<evidence type="ECO:0000313" key="10">
    <source>
        <dbReference type="EMBL" id="TWU00057.1"/>
    </source>
</evidence>
<keyword evidence="3 8" id="KW-0863">Zinc-finger</keyword>
<dbReference type="Pfam" id="PF22811">
    <property type="entry name" value="Zn_ribbon_NrdR"/>
    <property type="match status" value="1"/>
</dbReference>
<evidence type="ECO:0000259" key="9">
    <source>
        <dbReference type="PROSITE" id="PS51161"/>
    </source>
</evidence>
<keyword evidence="7 8" id="KW-0804">Transcription</keyword>
<comment type="cofactor">
    <cofactor evidence="8">
        <name>Zn(2+)</name>
        <dbReference type="ChEBI" id="CHEBI:29105"/>
    </cofactor>
    <text evidence="8">Binds 1 zinc ion.</text>
</comment>
<keyword evidence="2 8" id="KW-0547">Nucleotide-binding</keyword>
<dbReference type="AlphaFoldDB" id="A0A5C6AKS6"/>
<dbReference type="InterPro" id="IPR055173">
    <property type="entry name" value="NrdR-like_N"/>
</dbReference>
<dbReference type="GO" id="GO:0008270">
    <property type="term" value="F:zinc ion binding"/>
    <property type="evidence" value="ECO:0007669"/>
    <property type="project" value="UniProtKB-UniRule"/>
</dbReference>
<protein>
    <recommendedName>
        <fullName evidence="8">Transcriptional repressor NrdR</fullName>
    </recommendedName>
</protein>
<keyword evidence="6 8" id="KW-0238">DNA-binding</keyword>
<dbReference type="RefSeq" id="WP_146443577.1">
    <property type="nucleotide sequence ID" value="NZ_SJPR01000001.1"/>
</dbReference>
<organism evidence="10 11">
    <name type="scientific">Botrimarina colliarenosi</name>
    <dbReference type="NCBI Taxonomy" id="2528001"/>
    <lineage>
        <taxon>Bacteria</taxon>
        <taxon>Pseudomonadati</taxon>
        <taxon>Planctomycetota</taxon>
        <taxon>Planctomycetia</taxon>
        <taxon>Pirellulales</taxon>
        <taxon>Lacipirellulaceae</taxon>
        <taxon>Botrimarina</taxon>
    </lineage>
</organism>
<reference evidence="10 11" key="1">
    <citation type="submission" date="2019-02" db="EMBL/GenBank/DDBJ databases">
        <title>Deep-cultivation of Planctomycetes and their phenomic and genomic characterization uncovers novel biology.</title>
        <authorList>
            <person name="Wiegand S."/>
            <person name="Jogler M."/>
            <person name="Boedeker C."/>
            <person name="Pinto D."/>
            <person name="Vollmers J."/>
            <person name="Rivas-Marin E."/>
            <person name="Kohn T."/>
            <person name="Peeters S.H."/>
            <person name="Heuer A."/>
            <person name="Rast P."/>
            <person name="Oberbeckmann S."/>
            <person name="Bunk B."/>
            <person name="Jeske O."/>
            <person name="Meyerdierks A."/>
            <person name="Storesund J.E."/>
            <person name="Kallscheuer N."/>
            <person name="Luecker S."/>
            <person name="Lage O.M."/>
            <person name="Pohl T."/>
            <person name="Merkel B.J."/>
            <person name="Hornburger P."/>
            <person name="Mueller R.-W."/>
            <person name="Bruemmer F."/>
            <person name="Labrenz M."/>
            <person name="Spormann A.M."/>
            <person name="Op Den Camp H."/>
            <person name="Overmann J."/>
            <person name="Amann R."/>
            <person name="Jetten M.S.M."/>
            <person name="Mascher T."/>
            <person name="Medema M.H."/>
            <person name="Devos D.P."/>
            <person name="Kaster A.-K."/>
            <person name="Ovreas L."/>
            <person name="Rohde M."/>
            <person name="Galperin M.Y."/>
            <person name="Jogler C."/>
        </authorList>
    </citation>
    <scope>NUCLEOTIDE SEQUENCE [LARGE SCALE GENOMIC DNA]</scope>
    <source>
        <strain evidence="10 11">Pla108</strain>
    </source>
</reference>
<evidence type="ECO:0000256" key="6">
    <source>
        <dbReference type="ARBA" id="ARBA00023125"/>
    </source>
</evidence>
<evidence type="ECO:0000256" key="4">
    <source>
        <dbReference type="ARBA" id="ARBA00022840"/>
    </source>
</evidence>
<evidence type="ECO:0000256" key="7">
    <source>
        <dbReference type="ARBA" id="ARBA00023163"/>
    </source>
</evidence>
<evidence type="ECO:0000256" key="3">
    <source>
        <dbReference type="ARBA" id="ARBA00022771"/>
    </source>
</evidence>
<comment type="caution">
    <text evidence="10">The sequence shown here is derived from an EMBL/GenBank/DDBJ whole genome shotgun (WGS) entry which is preliminary data.</text>
</comment>
<evidence type="ECO:0000256" key="8">
    <source>
        <dbReference type="HAMAP-Rule" id="MF_00440"/>
    </source>
</evidence>
<comment type="function">
    <text evidence="8">Negatively regulates transcription of bacterial ribonucleotide reductase nrd genes and operons by binding to NrdR-boxes.</text>
</comment>
<dbReference type="PROSITE" id="PS51161">
    <property type="entry name" value="ATP_CONE"/>
    <property type="match status" value="1"/>
</dbReference>
<dbReference type="HAMAP" id="MF_00440">
    <property type="entry name" value="NrdR"/>
    <property type="match status" value="1"/>
</dbReference>
<name>A0A5C6AKS6_9BACT</name>
<dbReference type="GO" id="GO:0003677">
    <property type="term" value="F:DNA binding"/>
    <property type="evidence" value="ECO:0007669"/>
    <property type="project" value="UniProtKB-KW"/>
</dbReference>
<evidence type="ECO:0000256" key="5">
    <source>
        <dbReference type="ARBA" id="ARBA00023015"/>
    </source>
</evidence>
<keyword evidence="8" id="KW-0479">Metal-binding</keyword>
<dbReference type="NCBIfam" id="TIGR00244">
    <property type="entry name" value="transcriptional regulator NrdR"/>
    <property type="match status" value="1"/>
</dbReference>
<dbReference type="PANTHER" id="PTHR30455">
    <property type="entry name" value="TRANSCRIPTIONAL REPRESSOR NRDR"/>
    <property type="match status" value="1"/>
</dbReference>
<dbReference type="OrthoDB" id="9807461at2"/>
<feature type="zinc finger region" evidence="8">
    <location>
        <begin position="3"/>
        <end position="34"/>
    </location>
</feature>
<comment type="similarity">
    <text evidence="8">Belongs to the NrdR family.</text>
</comment>
<dbReference type="PANTHER" id="PTHR30455:SF2">
    <property type="entry name" value="TRANSCRIPTIONAL REPRESSOR NRDR"/>
    <property type="match status" value="1"/>
</dbReference>
<evidence type="ECO:0000313" key="11">
    <source>
        <dbReference type="Proteomes" id="UP000317421"/>
    </source>
</evidence>
<keyword evidence="5 8" id="KW-0805">Transcription regulation</keyword>